<comment type="caution">
    <text evidence="3">The sequence shown here is derived from an EMBL/GenBank/DDBJ whole genome shotgun (WGS) entry which is preliminary data.</text>
</comment>
<evidence type="ECO:0000313" key="2">
    <source>
        <dbReference type="EMBL" id="NYD68159.1"/>
    </source>
</evidence>
<proteinExistence type="predicted"/>
<accession>A0A4Q2M6S1</accession>
<evidence type="ECO:0000313" key="5">
    <source>
        <dbReference type="Proteomes" id="UP000581087"/>
    </source>
</evidence>
<keyword evidence="4" id="KW-1185">Reference proteome</keyword>
<keyword evidence="1" id="KW-0732">Signal</keyword>
<reference evidence="2 5" key="2">
    <citation type="submission" date="2020-07" db="EMBL/GenBank/DDBJ databases">
        <title>Sequencing the genomes of 1000 actinobacteria strains.</title>
        <authorList>
            <person name="Klenk H.-P."/>
        </authorList>
    </citation>
    <scope>NUCLEOTIDE SEQUENCE [LARGE SCALE GENOMIC DNA]</scope>
    <source>
        <strain evidence="2 5">DSM 23870</strain>
    </source>
</reference>
<evidence type="ECO:0000256" key="1">
    <source>
        <dbReference type="SAM" id="SignalP"/>
    </source>
</evidence>
<name>A0A4Q2M6S1_9MICO</name>
<dbReference type="PROSITE" id="PS51257">
    <property type="entry name" value="PROKAR_LIPOPROTEIN"/>
    <property type="match status" value="1"/>
</dbReference>
<reference evidence="3 4" key="1">
    <citation type="submission" date="2019-01" db="EMBL/GenBank/DDBJ databases">
        <title>Agromyces.</title>
        <authorList>
            <person name="Li J."/>
        </authorList>
    </citation>
    <scope>NUCLEOTIDE SEQUENCE [LARGE SCALE GENOMIC DNA]</scope>
    <source>
        <strain evidence="3 4">DSM 23870</strain>
    </source>
</reference>
<evidence type="ECO:0000313" key="3">
    <source>
        <dbReference type="EMBL" id="RXZ87699.1"/>
    </source>
</evidence>
<feature type="signal peptide" evidence="1">
    <location>
        <begin position="1"/>
        <end position="23"/>
    </location>
</feature>
<gene>
    <name evidence="2" type="ORF">BJ972_002678</name>
    <name evidence="3" type="ORF">ESP50_00375</name>
</gene>
<dbReference type="Proteomes" id="UP000581087">
    <property type="component" value="Unassembled WGS sequence"/>
</dbReference>
<dbReference type="AlphaFoldDB" id="A0A4Q2M6S1"/>
<dbReference type="Proteomes" id="UP000292686">
    <property type="component" value="Unassembled WGS sequence"/>
</dbReference>
<dbReference type="EMBL" id="SDPM01000001">
    <property type="protein sequence ID" value="RXZ87699.1"/>
    <property type="molecule type" value="Genomic_DNA"/>
</dbReference>
<evidence type="ECO:0000313" key="4">
    <source>
        <dbReference type="Proteomes" id="UP000292686"/>
    </source>
</evidence>
<dbReference type="RefSeq" id="WP_129171964.1">
    <property type="nucleotide sequence ID" value="NZ_JACCBI010000001.1"/>
</dbReference>
<dbReference type="EMBL" id="JACCBI010000001">
    <property type="protein sequence ID" value="NYD68159.1"/>
    <property type="molecule type" value="Genomic_DNA"/>
</dbReference>
<organism evidence="3 4">
    <name type="scientific">Agromyces atrinae</name>
    <dbReference type="NCBI Taxonomy" id="592376"/>
    <lineage>
        <taxon>Bacteria</taxon>
        <taxon>Bacillati</taxon>
        <taxon>Actinomycetota</taxon>
        <taxon>Actinomycetes</taxon>
        <taxon>Micrococcales</taxon>
        <taxon>Microbacteriaceae</taxon>
        <taxon>Agromyces</taxon>
    </lineage>
</organism>
<protein>
    <submittedName>
        <fullName evidence="3">Uncharacterized protein</fullName>
    </submittedName>
</protein>
<feature type="chain" id="PRO_5038239005" evidence="1">
    <location>
        <begin position="24"/>
        <end position="139"/>
    </location>
</feature>
<sequence length="139" mass="13796">MSSARRSSILGGLAALALLPALAGCTGPSESSTPTSAAPDGTVPAVAEGAFPAEVPLIEGTTAGSEIVDGAWVERVEIESQEAADPVIKEQLSGAGFTGGGATAGGQRVLGYQNASYSVEVTFETADTGAVAIYTVRPL</sequence>